<dbReference type="AlphaFoldDB" id="A5UER8"/>
<evidence type="ECO:0000313" key="1">
    <source>
        <dbReference type="EMBL" id="ABQ99273.1"/>
    </source>
</evidence>
<sequence length="216" mass="25236">MTNVIPMQAVKSAVKKSDIPDNAVRLIDRMFIRLKSIFPAWKQAFASEVEYNETKQVWLEELFKAGVVEPMKLKHGLDLAAKSTSPFFPSVGQFIAWCSEDYHVLGLPNEAELYQRYKTFLGYARFNRDEFQYRSKEEFWLLKNLYEKCKKKSEEDTLKAIPKLLTKAAEKVRSNFPFEDIPKMIPEKPSFYDKAKADRARDSLMAMMKEHCNDKL</sequence>
<dbReference type="KEGG" id="hiq:CGSHiGG_00890"/>
<accession>A5UER8</accession>
<dbReference type="Proteomes" id="UP000001990">
    <property type="component" value="Chromosome"/>
</dbReference>
<dbReference type="HOGENOM" id="CLU_079822_1_0_6"/>
<protein>
    <recommendedName>
        <fullName evidence="3">Replication P</fullName>
    </recommendedName>
</protein>
<reference evidence="1 2" key="1">
    <citation type="journal article" date="2007" name="Genome Biol.">
        <title>Characterization and modeling of the Haemophilus influenzae core and supragenomes based on the complete genomic sequences of Rd and 12 clinical nontypeable strains.</title>
        <authorList>
            <person name="Hogg J.S."/>
            <person name="Hu F.Z."/>
            <person name="Janto B."/>
            <person name="Boissy R."/>
            <person name="Hayes J."/>
            <person name="Keefe R."/>
            <person name="Post J.C."/>
            <person name="Ehrlich G.D."/>
        </authorList>
    </citation>
    <scope>NUCLEOTIDE SEQUENCE [LARGE SCALE GENOMIC DNA]</scope>
    <source>
        <strain evidence="1 2">PittGG</strain>
    </source>
</reference>
<dbReference type="GO" id="GO:0006270">
    <property type="term" value="P:DNA replication initiation"/>
    <property type="evidence" value="ECO:0007669"/>
    <property type="project" value="InterPro"/>
</dbReference>
<dbReference type="InterPro" id="IPR009731">
    <property type="entry name" value="P-like"/>
</dbReference>
<dbReference type="Pfam" id="PF06992">
    <property type="entry name" value="Phage_lambda_P"/>
    <property type="match status" value="1"/>
</dbReference>
<proteinExistence type="predicted"/>
<name>A5UER8_HAEIG</name>
<evidence type="ECO:0008006" key="3">
    <source>
        <dbReference type="Google" id="ProtNLM"/>
    </source>
</evidence>
<gene>
    <name evidence="1" type="ordered locus">CGSHiGG_00890</name>
</gene>
<organism evidence="1 2">
    <name type="scientific">Haemophilus influenzae (strain PittGG)</name>
    <dbReference type="NCBI Taxonomy" id="374931"/>
    <lineage>
        <taxon>Bacteria</taxon>
        <taxon>Pseudomonadati</taxon>
        <taxon>Pseudomonadota</taxon>
        <taxon>Gammaproteobacteria</taxon>
        <taxon>Pasteurellales</taxon>
        <taxon>Pasteurellaceae</taxon>
        <taxon>Haemophilus</taxon>
    </lineage>
</organism>
<evidence type="ECO:0000313" key="2">
    <source>
        <dbReference type="Proteomes" id="UP000001990"/>
    </source>
</evidence>
<dbReference type="EMBL" id="CP000672">
    <property type="protein sequence ID" value="ABQ99273.1"/>
    <property type="molecule type" value="Genomic_DNA"/>
</dbReference>